<dbReference type="Proteomes" id="UP001138780">
    <property type="component" value="Unassembled WGS sequence"/>
</dbReference>
<dbReference type="EMBL" id="MRXX01000011">
    <property type="protein sequence ID" value="MBK4780185.1"/>
    <property type="molecule type" value="Genomic_DNA"/>
</dbReference>
<dbReference type="AlphaFoldDB" id="A0A9X1BD57"/>
<sequence length="62" mass="6942">MLEVADKGNIVSVTIGHFWSLKGEQRLRKLARKFYPPPQSSALNNQLLPLAVLSIIDKRLGL</sequence>
<evidence type="ECO:0000313" key="2">
    <source>
        <dbReference type="Proteomes" id="UP001138780"/>
    </source>
</evidence>
<reference evidence="1" key="1">
    <citation type="submission" date="2016-12" db="EMBL/GenBank/DDBJ databases">
        <title>Draft genome of Streptococcus lactarius CCUG 66490T type strain.</title>
        <authorList>
            <person name="Salva-Serra F."/>
            <person name="Engstrom-Jakobsson H."/>
            <person name="Thorell K."/>
            <person name="Gomila M."/>
            <person name="Gonzales-Siles L."/>
            <person name="Busquets A."/>
            <person name="Jaen-Luchoro D."/>
            <person name="Karlsson R."/>
            <person name="Kristiansson E."/>
            <person name="Moore E."/>
        </authorList>
    </citation>
    <scope>NUCLEOTIDE SEQUENCE</scope>
    <source>
        <strain evidence="1">CCUG 66490</strain>
    </source>
</reference>
<evidence type="ECO:0000313" key="1">
    <source>
        <dbReference type="EMBL" id="MBK4780185.1"/>
    </source>
</evidence>
<accession>A0A9X1BD57</accession>
<proteinExistence type="predicted"/>
<comment type="caution">
    <text evidence="1">The sequence shown here is derived from an EMBL/GenBank/DDBJ whole genome shotgun (WGS) entry which is preliminary data.</text>
</comment>
<name>A0A9X1BD57_9STRE</name>
<organism evidence="1 2">
    <name type="scientific">Streptococcus lactarius</name>
    <dbReference type="NCBI Taxonomy" id="684066"/>
    <lineage>
        <taxon>Bacteria</taxon>
        <taxon>Bacillati</taxon>
        <taxon>Bacillota</taxon>
        <taxon>Bacilli</taxon>
        <taxon>Lactobacillales</taxon>
        <taxon>Streptococcaceae</taxon>
        <taxon>Streptococcus</taxon>
    </lineage>
</organism>
<protein>
    <submittedName>
        <fullName evidence="1">Uncharacterized protein</fullName>
    </submittedName>
</protein>
<gene>
    <name evidence="1" type="ORF">BTU61_08285</name>
</gene>